<name>A0ABX1Z5K9_9BACL</name>
<organism evidence="1 2">
    <name type="scientific">Paenibacillus germinis</name>
    <dbReference type="NCBI Taxonomy" id="2654979"/>
    <lineage>
        <taxon>Bacteria</taxon>
        <taxon>Bacillati</taxon>
        <taxon>Bacillota</taxon>
        <taxon>Bacilli</taxon>
        <taxon>Bacillales</taxon>
        <taxon>Paenibacillaceae</taxon>
        <taxon>Paenibacillus</taxon>
    </lineage>
</organism>
<reference evidence="1 2" key="1">
    <citation type="submission" date="2019-10" db="EMBL/GenBank/DDBJ databases">
        <title>Description of Paenibacillus choica sp. nov.</title>
        <authorList>
            <person name="Carlier A."/>
            <person name="Qi S."/>
        </authorList>
    </citation>
    <scope>NUCLEOTIDE SEQUENCE [LARGE SCALE GENOMIC DNA]</scope>
    <source>
        <strain evidence="1 2">LMG 31460</strain>
    </source>
</reference>
<protein>
    <recommendedName>
        <fullName evidence="3">Transposase</fullName>
    </recommendedName>
</protein>
<dbReference type="RefSeq" id="WP_171691656.1">
    <property type="nucleotide sequence ID" value="NZ_WHOC01000128.1"/>
</dbReference>
<sequence>MSPKDQRQYEWKARVSEFNASGLKMTHWCSNNHVNLEQLKYWIRKFKKVNTTATPTPKSFIPITTI</sequence>
<evidence type="ECO:0000313" key="2">
    <source>
        <dbReference type="Proteomes" id="UP000658690"/>
    </source>
</evidence>
<comment type="caution">
    <text evidence="1">The sequence shown here is derived from an EMBL/GenBank/DDBJ whole genome shotgun (WGS) entry which is preliminary data.</text>
</comment>
<accession>A0ABX1Z5K9</accession>
<proteinExistence type="predicted"/>
<evidence type="ECO:0000313" key="1">
    <source>
        <dbReference type="EMBL" id="NOU88663.1"/>
    </source>
</evidence>
<keyword evidence="2" id="KW-1185">Reference proteome</keyword>
<evidence type="ECO:0008006" key="3">
    <source>
        <dbReference type="Google" id="ProtNLM"/>
    </source>
</evidence>
<gene>
    <name evidence="1" type="ORF">GC102_23340</name>
</gene>
<dbReference type="EMBL" id="WHOC01000128">
    <property type="protein sequence ID" value="NOU88663.1"/>
    <property type="molecule type" value="Genomic_DNA"/>
</dbReference>
<dbReference type="Proteomes" id="UP000658690">
    <property type="component" value="Unassembled WGS sequence"/>
</dbReference>
<dbReference type="NCBIfam" id="NF047593">
    <property type="entry name" value="IS66_ISAeme5_TnpA"/>
    <property type="match status" value="1"/>
</dbReference>